<evidence type="ECO:0000313" key="2">
    <source>
        <dbReference type="EMBL" id="MBC1184537.1"/>
    </source>
</evidence>
<dbReference type="InterPro" id="IPR051606">
    <property type="entry name" value="Polyketide_Oxido-like"/>
</dbReference>
<evidence type="ECO:0000313" key="3">
    <source>
        <dbReference type="Proteomes" id="UP000607331"/>
    </source>
</evidence>
<comment type="caution">
    <text evidence="2">The sequence shown here is derived from an EMBL/GenBank/DDBJ whole genome shotgun (WGS) entry which is preliminary data.</text>
</comment>
<sequence>MTKVLILGAAGSLARVATRYLLDNSDVHLTLYLRNPKRLNNPDPSRVTIVDGDVLNAEQLTGAMHGQDVVYANLSGNMKQQAHCIVKAMTSTGITRLIFITSMGIYDEVPGENHGSVLTPYRESAAVIEASDLDYTLIRPAWFTNGSEVEYALTHKGENFSGSNVSRLSIADLINRLVTTPGLYSRESLGIARI</sequence>
<protein>
    <submittedName>
        <fullName evidence="2">NAD(P)H-binding protein</fullName>
    </submittedName>
</protein>
<dbReference type="InterPro" id="IPR016040">
    <property type="entry name" value="NAD(P)-bd_dom"/>
</dbReference>
<dbReference type="Pfam" id="PF13460">
    <property type="entry name" value="NAD_binding_10"/>
    <property type="match status" value="1"/>
</dbReference>
<accession>A0ABR6RN45</accession>
<dbReference type="SUPFAM" id="SSF51735">
    <property type="entry name" value="NAD(P)-binding Rossmann-fold domains"/>
    <property type="match status" value="1"/>
</dbReference>
<dbReference type="PANTHER" id="PTHR43355">
    <property type="entry name" value="FLAVIN REDUCTASE (NADPH)"/>
    <property type="match status" value="1"/>
</dbReference>
<evidence type="ECO:0000259" key="1">
    <source>
        <dbReference type="Pfam" id="PF13460"/>
    </source>
</evidence>
<name>A0ABR6RN45_9ENTR</name>
<dbReference type="EMBL" id="JABBJF010000001">
    <property type="protein sequence ID" value="MBC1184537.1"/>
    <property type="molecule type" value="Genomic_DNA"/>
</dbReference>
<reference evidence="2 3" key="1">
    <citation type="submission" date="2020-04" db="EMBL/GenBank/DDBJ databases">
        <title>The draft genome of Kluyvera sichuanensis strain SCKS090646.</title>
        <authorList>
            <person name="Wei L."/>
            <person name="Liu L."/>
            <person name="Feng Y."/>
            <person name="Zong Z."/>
        </authorList>
    </citation>
    <scope>NUCLEOTIDE SEQUENCE [LARGE SCALE GENOMIC DNA]</scope>
    <source>
        <strain evidence="2 3">090646</strain>
    </source>
</reference>
<feature type="domain" description="NAD(P)-binding" evidence="1">
    <location>
        <begin position="8"/>
        <end position="181"/>
    </location>
</feature>
<dbReference type="Proteomes" id="UP000607331">
    <property type="component" value="Unassembled WGS sequence"/>
</dbReference>
<organism evidence="2 3">
    <name type="scientific">Kluyvera sichuanensis</name>
    <dbReference type="NCBI Taxonomy" id="2725494"/>
    <lineage>
        <taxon>Bacteria</taxon>
        <taxon>Pseudomonadati</taxon>
        <taxon>Pseudomonadota</taxon>
        <taxon>Gammaproteobacteria</taxon>
        <taxon>Enterobacterales</taxon>
        <taxon>Enterobacteriaceae</taxon>
        <taxon>Kluyvera</taxon>
    </lineage>
</organism>
<dbReference type="RefSeq" id="WP_185666338.1">
    <property type="nucleotide sequence ID" value="NZ_JABBJF010000001.1"/>
</dbReference>
<dbReference type="PANTHER" id="PTHR43355:SF2">
    <property type="entry name" value="FLAVIN REDUCTASE (NADPH)"/>
    <property type="match status" value="1"/>
</dbReference>
<dbReference type="Gene3D" id="3.40.50.720">
    <property type="entry name" value="NAD(P)-binding Rossmann-like Domain"/>
    <property type="match status" value="1"/>
</dbReference>
<proteinExistence type="predicted"/>
<gene>
    <name evidence="2" type="ORF">HII27_02290</name>
</gene>
<keyword evidence="3" id="KW-1185">Reference proteome</keyword>
<dbReference type="InterPro" id="IPR036291">
    <property type="entry name" value="NAD(P)-bd_dom_sf"/>
</dbReference>